<evidence type="ECO:0000259" key="9">
    <source>
        <dbReference type="PROSITE" id="PS50043"/>
    </source>
</evidence>
<dbReference type="InterPro" id="IPR023768">
    <property type="entry name" value="Tscrpt_reg_HTH_MalT"/>
</dbReference>
<dbReference type="InterPro" id="IPR016032">
    <property type="entry name" value="Sig_transdc_resp-reg_C-effctor"/>
</dbReference>
<dbReference type="PRINTS" id="PR00038">
    <property type="entry name" value="HTHLUXR"/>
</dbReference>
<dbReference type="InterPro" id="IPR027417">
    <property type="entry name" value="P-loop_NTPase"/>
</dbReference>
<dbReference type="Gene3D" id="1.25.40.10">
    <property type="entry name" value="Tetratricopeptide repeat domain"/>
    <property type="match status" value="1"/>
</dbReference>
<dbReference type="InterPro" id="IPR011990">
    <property type="entry name" value="TPR-like_helical_dom_sf"/>
</dbReference>
<keyword evidence="3 8" id="KW-0805">Transcription regulation</keyword>
<evidence type="ECO:0000256" key="3">
    <source>
        <dbReference type="ARBA" id="ARBA00023015"/>
    </source>
</evidence>
<dbReference type="SUPFAM" id="SSF52540">
    <property type="entry name" value="P-loop containing nucleoside triphosphate hydrolases"/>
    <property type="match status" value="1"/>
</dbReference>
<evidence type="ECO:0000313" key="11">
    <source>
        <dbReference type="Proteomes" id="UP000018211"/>
    </source>
</evidence>
<dbReference type="GO" id="GO:0005524">
    <property type="term" value="F:ATP binding"/>
    <property type="evidence" value="ECO:0007669"/>
    <property type="project" value="UniProtKB-UniRule"/>
</dbReference>
<protein>
    <recommendedName>
        <fullName evidence="8">HTH-type transcriptional regulator MalT</fullName>
    </recommendedName>
    <alternativeName>
        <fullName evidence="8">ATP-dependent transcriptional activator MalT</fullName>
    </alternativeName>
</protein>
<dbReference type="Proteomes" id="UP000018211">
    <property type="component" value="Unassembled WGS sequence"/>
</dbReference>
<evidence type="ECO:0000256" key="8">
    <source>
        <dbReference type="HAMAP-Rule" id="MF_01247"/>
    </source>
</evidence>
<organism evidence="10 11">
    <name type="scientific">Vibrio nigripulchritudo SOn1</name>
    <dbReference type="NCBI Taxonomy" id="1238450"/>
    <lineage>
        <taxon>Bacteria</taxon>
        <taxon>Pseudomonadati</taxon>
        <taxon>Pseudomonadota</taxon>
        <taxon>Gammaproteobacteria</taxon>
        <taxon>Vibrionales</taxon>
        <taxon>Vibrionaceae</taxon>
        <taxon>Vibrio</taxon>
    </lineage>
</organism>
<dbReference type="SUPFAM" id="SSF48452">
    <property type="entry name" value="TPR-like"/>
    <property type="match status" value="1"/>
</dbReference>
<dbReference type="PROSITE" id="PS00622">
    <property type="entry name" value="HTH_LUXR_1"/>
    <property type="match status" value="1"/>
</dbReference>
<name>A0AAV2VTR2_9VIBR</name>
<reference evidence="10 11" key="1">
    <citation type="journal article" date="2013" name="ISME J.">
        <title>Comparative genomics of pathogenic lineages of Vibrio nigripulchritudo identifies virulence-associated traits.</title>
        <authorList>
            <person name="Goudenege D."/>
            <person name="Labreuche Y."/>
            <person name="Krin E."/>
            <person name="Ansquer D."/>
            <person name="Mangenot S."/>
            <person name="Calteau A."/>
            <person name="Medigue C."/>
            <person name="Mazel D."/>
            <person name="Polz M.F."/>
            <person name="Le Roux F."/>
        </authorList>
    </citation>
    <scope>NUCLEOTIDE SEQUENCE [LARGE SCALE GENOMIC DNA]</scope>
    <source>
        <strain evidence="10 11">SOn1</strain>
    </source>
</reference>
<comment type="caution">
    <text evidence="10">The sequence shown here is derived from an EMBL/GenBank/DDBJ whole genome shotgun (WGS) entry which is preliminary data.</text>
</comment>
<dbReference type="NCBIfam" id="NF003420">
    <property type="entry name" value="PRK04841.1"/>
    <property type="match status" value="1"/>
</dbReference>
<keyword evidence="2 8" id="KW-0067">ATP-binding</keyword>
<keyword evidence="7 8" id="KW-0119">Carbohydrate metabolism</keyword>
<evidence type="ECO:0000256" key="6">
    <source>
        <dbReference type="ARBA" id="ARBA00023163"/>
    </source>
</evidence>
<evidence type="ECO:0000256" key="7">
    <source>
        <dbReference type="ARBA" id="ARBA00023277"/>
    </source>
</evidence>
<keyword evidence="1 8" id="KW-0547">Nucleotide-binding</keyword>
<comment type="function">
    <text evidence="8">Positively regulates the transcription of the maltose regulon whose gene products are responsible for uptake and catabolism of malto-oligosaccharides. Specifically binds to the promoter region of its target genes, recognizing a short DNA motif called the MalT box.</text>
</comment>
<feature type="binding site" evidence="8">
    <location>
        <begin position="39"/>
        <end position="46"/>
    </location>
    <ligand>
        <name>ATP</name>
        <dbReference type="ChEBI" id="CHEBI:30616"/>
    </ligand>
</feature>
<dbReference type="InterPro" id="IPR059106">
    <property type="entry name" value="WHD_MalT"/>
</dbReference>
<dbReference type="SMART" id="SM00421">
    <property type="entry name" value="HTH_LUXR"/>
    <property type="match status" value="1"/>
</dbReference>
<dbReference type="PANTHER" id="PTHR44688:SF16">
    <property type="entry name" value="DNA-BINDING TRANSCRIPTIONAL ACTIVATOR DEVR_DOSR"/>
    <property type="match status" value="1"/>
</dbReference>
<comment type="subunit">
    <text evidence="8">Monomer in solution. Oligomerizes to an active state in the presence of the positive effectors ATP and maltotriose.</text>
</comment>
<dbReference type="GO" id="GO:0045893">
    <property type="term" value="P:positive regulation of DNA-templated transcription"/>
    <property type="evidence" value="ECO:0007669"/>
    <property type="project" value="UniProtKB-UniRule"/>
</dbReference>
<keyword evidence="4 8" id="KW-0238">DNA-binding</keyword>
<keyword evidence="5 8" id="KW-0010">Activator</keyword>
<proteinExistence type="inferred from homology"/>
<dbReference type="CDD" id="cd06170">
    <property type="entry name" value="LuxR_C_like"/>
    <property type="match status" value="1"/>
</dbReference>
<dbReference type="AlphaFoldDB" id="A0AAV2VTR2"/>
<comment type="activity regulation">
    <text evidence="8">Activated by ATP and maltotriose, which are both required for DNA binding.</text>
</comment>
<dbReference type="PANTHER" id="PTHR44688">
    <property type="entry name" value="DNA-BINDING TRANSCRIPTIONAL ACTIVATOR DEVR_DOSR"/>
    <property type="match status" value="1"/>
</dbReference>
<evidence type="ECO:0000256" key="2">
    <source>
        <dbReference type="ARBA" id="ARBA00022840"/>
    </source>
</evidence>
<dbReference type="GO" id="GO:0045913">
    <property type="term" value="P:positive regulation of carbohydrate metabolic process"/>
    <property type="evidence" value="ECO:0007669"/>
    <property type="project" value="UniProtKB-UniRule"/>
</dbReference>
<sequence>MWIPSKLTRPKRLHNAILRPRVLELLKQAQHYKLILFRSPAGYGKTTMAAQWLAEQPNVGWFSIDDSDNESFRFVNYFLRALNVATDNACRKSQSLAEKRQFSSLKTLFSEVFAEVSEVTKSCFVVLDDYHCIENEEIHEGMRFFLKHLPDNITLVVTSRALPPLGVANLRVRDLMIEVDNDSLAFDNEETARFFKLRVADGIDDSTANALRHYVEGWPSALQLFALQAQHQKKSLVQSAETLSDFNHTHLWDYLLEEVFELLDSETRQFLMQCSVFDTFNDALASKVTGREDALGMIETLNRFGLFIYSLEGEQNWYRFHNLFGEFLNHERQTHLPAQDNKLHSSAAHAWLSLKNPDQALSHALKSKDDDLIVDVLDKHGWAMFNKGELVLLDRALEYLPPEKRFSQPSLALLRAWLAQSQHQYDRVASLLTEAEQQLKLNNIELTNNDQGQVNALLAQVAINQNEPEKAQTLADLALSQLSPTTYRSRIVATSVMGEVNHVLGNLDRALPLMQQTEKLARQYQIIPQALWALLQQSEILIAQGYVQAAYEVQDNALKLVEEQHLHQLPLHEFLLRIRAQVLWGWNRLDEAEDCVHRGLDVLGKHDQSNHLHGYSMLARIAIGRGELDKASRYVDQILHLIQLSDYHIDWSANASLSLLLFWQVKGATQEIEQWLGSVHRPTDARNHFSQLQWRNICRAYASLNMLEKARDTLAFLQSEALKANLVTDQNRNLIVEASIQIQLGDSASAESALEQAIKLTTQTGLVGYYLIEGEILISPLQKLLSNEKIGDLEKHRIQQLLKDISSRSRNRSVHFDEQLVEKLVNHPNVPELVRTSPLTQREWQVLGLIYAGLSNEQISQELDVAGTTIKTHIRNLYQKLAIANRKQAIETAENLLHLMGYA</sequence>
<gene>
    <name evidence="8 10" type="primary">malT</name>
    <name evidence="10" type="ORF">VIBNISOn1_440005</name>
</gene>
<accession>A0AAV2VTR2</accession>
<evidence type="ECO:0000256" key="5">
    <source>
        <dbReference type="ARBA" id="ARBA00023159"/>
    </source>
</evidence>
<feature type="domain" description="HTH luxR-type" evidence="9">
    <location>
        <begin position="832"/>
        <end position="897"/>
    </location>
</feature>
<dbReference type="RefSeq" id="WP_022612641.1">
    <property type="nucleotide sequence ID" value="NZ_LK391965.1"/>
</dbReference>
<dbReference type="Gene3D" id="1.10.10.10">
    <property type="entry name" value="Winged helix-like DNA-binding domain superfamily/Winged helix DNA-binding domain"/>
    <property type="match status" value="1"/>
</dbReference>
<evidence type="ECO:0000313" key="10">
    <source>
        <dbReference type="EMBL" id="CCO48036.1"/>
    </source>
</evidence>
<dbReference type="Pfam" id="PF00196">
    <property type="entry name" value="GerE"/>
    <property type="match status" value="1"/>
</dbReference>
<comment type="similarity">
    <text evidence="8">Belongs to the MalT family.</text>
</comment>
<dbReference type="HAMAP" id="MF_01247">
    <property type="entry name" value="HTH_type_MalT"/>
    <property type="match status" value="1"/>
</dbReference>
<evidence type="ECO:0000256" key="4">
    <source>
        <dbReference type="ARBA" id="ARBA00023125"/>
    </source>
</evidence>
<dbReference type="GO" id="GO:0003677">
    <property type="term" value="F:DNA binding"/>
    <property type="evidence" value="ECO:0007669"/>
    <property type="project" value="UniProtKB-KW"/>
</dbReference>
<dbReference type="SUPFAM" id="SSF46894">
    <property type="entry name" value="C-terminal effector domain of the bipartite response regulators"/>
    <property type="match status" value="1"/>
</dbReference>
<dbReference type="EMBL" id="CAOF01000136">
    <property type="protein sequence ID" value="CCO48036.1"/>
    <property type="molecule type" value="Genomic_DNA"/>
</dbReference>
<dbReference type="PROSITE" id="PS50043">
    <property type="entry name" value="HTH_LUXR_2"/>
    <property type="match status" value="1"/>
</dbReference>
<dbReference type="InterPro" id="IPR041617">
    <property type="entry name" value="TPR_MalT"/>
</dbReference>
<dbReference type="Pfam" id="PF17874">
    <property type="entry name" value="TPR_MalT"/>
    <property type="match status" value="1"/>
</dbReference>
<dbReference type="GO" id="GO:0003700">
    <property type="term" value="F:DNA-binding transcription factor activity"/>
    <property type="evidence" value="ECO:0007669"/>
    <property type="project" value="UniProtKB-UniRule"/>
</dbReference>
<evidence type="ECO:0000256" key="1">
    <source>
        <dbReference type="ARBA" id="ARBA00022741"/>
    </source>
</evidence>
<dbReference type="InterPro" id="IPR036388">
    <property type="entry name" value="WH-like_DNA-bd_sf"/>
</dbReference>
<dbReference type="InterPro" id="IPR000792">
    <property type="entry name" value="Tscrpt_reg_LuxR_C"/>
</dbReference>
<keyword evidence="6 8" id="KW-0804">Transcription</keyword>
<dbReference type="Pfam" id="PF25873">
    <property type="entry name" value="WHD_MalT"/>
    <property type="match status" value="1"/>
</dbReference>
<dbReference type="Gene3D" id="3.40.50.300">
    <property type="entry name" value="P-loop containing nucleotide triphosphate hydrolases"/>
    <property type="match status" value="1"/>
</dbReference>